<comment type="caution">
    <text evidence="1">The sequence shown here is derived from an EMBL/GenBank/DDBJ whole genome shotgun (WGS) entry which is preliminary data.</text>
</comment>
<evidence type="ECO:0000313" key="2">
    <source>
        <dbReference type="Proteomes" id="UP000499080"/>
    </source>
</evidence>
<name>A0A4Y2H8Q0_ARAVE</name>
<accession>A0A4Y2H8Q0</accession>
<gene>
    <name evidence="1" type="ORF">AVEN_96159_1</name>
</gene>
<keyword evidence="2" id="KW-1185">Reference proteome</keyword>
<dbReference type="EMBL" id="BGPR01001773">
    <property type="protein sequence ID" value="GBM61561.1"/>
    <property type="molecule type" value="Genomic_DNA"/>
</dbReference>
<sequence>MFLHQQAITRNNTEIPKDQVFPSCRRVPIGTAVSEKRTNDCSRQRKTNFARSKYVSVPLPVPIDRVASFPGELNHMEWDQFLFREFGSCLTFRCQEANPPDSVKRDSHVMKINCSGLWSIKMHREVPGNLLLGRRMDALPFTDFIGDLSLPRQHL</sequence>
<dbReference type="AlphaFoldDB" id="A0A4Y2H8Q0"/>
<organism evidence="1 2">
    <name type="scientific">Araneus ventricosus</name>
    <name type="common">Orbweaver spider</name>
    <name type="synonym">Epeira ventricosa</name>
    <dbReference type="NCBI Taxonomy" id="182803"/>
    <lineage>
        <taxon>Eukaryota</taxon>
        <taxon>Metazoa</taxon>
        <taxon>Ecdysozoa</taxon>
        <taxon>Arthropoda</taxon>
        <taxon>Chelicerata</taxon>
        <taxon>Arachnida</taxon>
        <taxon>Araneae</taxon>
        <taxon>Araneomorphae</taxon>
        <taxon>Entelegynae</taxon>
        <taxon>Araneoidea</taxon>
        <taxon>Araneidae</taxon>
        <taxon>Araneus</taxon>
    </lineage>
</organism>
<reference evidence="1 2" key="1">
    <citation type="journal article" date="2019" name="Sci. Rep.">
        <title>Orb-weaving spider Araneus ventricosus genome elucidates the spidroin gene catalogue.</title>
        <authorList>
            <person name="Kono N."/>
            <person name="Nakamura H."/>
            <person name="Ohtoshi R."/>
            <person name="Moran D.A.P."/>
            <person name="Shinohara A."/>
            <person name="Yoshida Y."/>
            <person name="Fujiwara M."/>
            <person name="Mori M."/>
            <person name="Tomita M."/>
            <person name="Arakawa K."/>
        </authorList>
    </citation>
    <scope>NUCLEOTIDE SEQUENCE [LARGE SCALE GENOMIC DNA]</scope>
</reference>
<protein>
    <submittedName>
        <fullName evidence="1">Uncharacterized protein</fullName>
    </submittedName>
</protein>
<dbReference type="Proteomes" id="UP000499080">
    <property type="component" value="Unassembled WGS sequence"/>
</dbReference>
<proteinExistence type="predicted"/>
<evidence type="ECO:0000313" key="1">
    <source>
        <dbReference type="EMBL" id="GBM61561.1"/>
    </source>
</evidence>